<dbReference type="InterPro" id="IPR024747">
    <property type="entry name" value="Pyridox_Oxase-rel"/>
</dbReference>
<dbReference type="PANTHER" id="PTHR34071">
    <property type="entry name" value="5-NITROIMIDAZOLE ANTIBIOTICS RESISTANCE PROTEIN, NIMA-FAMILY-RELATED PROTEIN-RELATED"/>
    <property type="match status" value="1"/>
</dbReference>
<dbReference type="Pfam" id="PF12900">
    <property type="entry name" value="Pyridox_ox_2"/>
    <property type="match status" value="1"/>
</dbReference>
<protein>
    <submittedName>
        <fullName evidence="1">Flavin-nucleotide-binding protein</fullName>
    </submittedName>
</protein>
<organism evidence="1 2">
    <name type="scientific">Lactococcus lactis subsp. lactis</name>
    <name type="common">Streptococcus lactis</name>
    <dbReference type="NCBI Taxonomy" id="1360"/>
    <lineage>
        <taxon>Bacteria</taxon>
        <taxon>Bacillati</taxon>
        <taxon>Bacillota</taxon>
        <taxon>Bacilli</taxon>
        <taxon>Lactobacillales</taxon>
        <taxon>Streptococcaceae</taxon>
        <taxon>Lactococcus</taxon>
    </lineage>
</organism>
<sequence length="175" mass="20306">MDMRRAKRQVTNIELIKELVEEVQVVRLAINGEIYPYVVPVNFGYSWDNNDQLTLYVHGAKEGKKVSMLEKNPLVAVEMDSHHKLIEGNKNASTYSYAYQSLIGFGKAEMIENLDEKRVALELLMEHAAKGKEYDPMPEKMLERVGVIKIELDSYTVKQNIHPEKKIRNFWDLYC</sequence>
<evidence type="ECO:0000313" key="2">
    <source>
        <dbReference type="Proteomes" id="UP000192085"/>
    </source>
</evidence>
<dbReference type="InterPro" id="IPR012349">
    <property type="entry name" value="Split_barrel_FMN-bd"/>
</dbReference>
<proteinExistence type="predicted"/>
<dbReference type="AlphaFoldDB" id="A0A1V0NIH2"/>
<dbReference type="SUPFAM" id="SSF50475">
    <property type="entry name" value="FMN-binding split barrel"/>
    <property type="match status" value="1"/>
</dbReference>
<gene>
    <name evidence="1" type="ORF">LL275_2108</name>
</gene>
<dbReference type="RefSeq" id="WP_004254817.1">
    <property type="nucleotide sequence ID" value="NZ_BJMA01000031.1"/>
</dbReference>
<dbReference type="Gene3D" id="2.30.110.10">
    <property type="entry name" value="Electron Transport, Fmn-binding Protein, Chain A"/>
    <property type="match status" value="1"/>
</dbReference>
<accession>A0A1V0NIH2</accession>
<reference evidence="1 2" key="1">
    <citation type="journal article" date="2017" name="BMC Genomics">
        <title>Comparative and functional genomics of the Lactococcus lactis taxon; insights into evolution and niche adaptation.</title>
        <authorList>
            <person name="Kelleher P."/>
            <person name="Bottacini F."/>
            <person name="Mahony J."/>
            <person name="Kilcawley K.N."/>
            <person name="van Sinderen D."/>
        </authorList>
    </citation>
    <scope>NUCLEOTIDE SEQUENCE [LARGE SCALE GENOMIC DNA]</scope>
    <source>
        <strain evidence="1 2">275</strain>
    </source>
</reference>
<dbReference type="EMBL" id="CP015897">
    <property type="protein sequence ID" value="ARD99734.1"/>
    <property type="molecule type" value="Genomic_DNA"/>
</dbReference>
<dbReference type="PANTHER" id="PTHR34071:SF2">
    <property type="entry name" value="FLAVIN-NUCLEOTIDE-BINDING PROTEIN"/>
    <property type="match status" value="1"/>
</dbReference>
<dbReference type="Proteomes" id="UP000192085">
    <property type="component" value="Chromosome"/>
</dbReference>
<evidence type="ECO:0000313" key="1">
    <source>
        <dbReference type="EMBL" id="ARD99734.1"/>
    </source>
</evidence>
<name>A0A1V0NIH2_LACLL</name>